<dbReference type="Proteomes" id="UP001062846">
    <property type="component" value="Chromosome 6"/>
</dbReference>
<evidence type="ECO:0000313" key="1">
    <source>
        <dbReference type="EMBL" id="KAI8550379.1"/>
    </source>
</evidence>
<sequence>MVICLIISKIEIHLLRALHPNLQISLSLSQRSPSPSPAELPRLLFFPFIWSIPKALITAKLSTAASSSGPTRPPRLPSLFVSAVEATTVGDNDLGAAGGGAPSVSKQGKKWWQPSVGFVSGGLTYAATVSAAAVR</sequence>
<evidence type="ECO:0000313" key="2">
    <source>
        <dbReference type="Proteomes" id="UP001062846"/>
    </source>
</evidence>
<accession>A0ACC0NBB7</accession>
<keyword evidence="2" id="KW-1185">Reference proteome</keyword>
<dbReference type="EMBL" id="CM046393">
    <property type="protein sequence ID" value="KAI8550379.1"/>
    <property type="molecule type" value="Genomic_DNA"/>
</dbReference>
<name>A0ACC0NBB7_RHOML</name>
<proteinExistence type="predicted"/>
<protein>
    <submittedName>
        <fullName evidence="1">Uncharacterized protein</fullName>
    </submittedName>
</protein>
<gene>
    <name evidence="1" type="ORF">RHMOL_Rhmol06G0101600</name>
</gene>
<comment type="caution">
    <text evidence="1">The sequence shown here is derived from an EMBL/GenBank/DDBJ whole genome shotgun (WGS) entry which is preliminary data.</text>
</comment>
<reference evidence="1" key="1">
    <citation type="submission" date="2022-02" db="EMBL/GenBank/DDBJ databases">
        <title>Plant Genome Project.</title>
        <authorList>
            <person name="Zhang R.-G."/>
        </authorList>
    </citation>
    <scope>NUCLEOTIDE SEQUENCE</scope>
    <source>
        <strain evidence="1">AT1</strain>
    </source>
</reference>
<organism evidence="1 2">
    <name type="scientific">Rhododendron molle</name>
    <name type="common">Chinese azalea</name>
    <name type="synonym">Azalea mollis</name>
    <dbReference type="NCBI Taxonomy" id="49168"/>
    <lineage>
        <taxon>Eukaryota</taxon>
        <taxon>Viridiplantae</taxon>
        <taxon>Streptophyta</taxon>
        <taxon>Embryophyta</taxon>
        <taxon>Tracheophyta</taxon>
        <taxon>Spermatophyta</taxon>
        <taxon>Magnoliopsida</taxon>
        <taxon>eudicotyledons</taxon>
        <taxon>Gunneridae</taxon>
        <taxon>Pentapetalae</taxon>
        <taxon>asterids</taxon>
        <taxon>Ericales</taxon>
        <taxon>Ericaceae</taxon>
        <taxon>Ericoideae</taxon>
        <taxon>Rhodoreae</taxon>
        <taxon>Rhododendron</taxon>
    </lineage>
</organism>